<dbReference type="RefSeq" id="WP_100280872.1">
    <property type="nucleotide sequence ID" value="NZ_CP024923.1"/>
</dbReference>
<dbReference type="InterPro" id="IPR036388">
    <property type="entry name" value="WH-like_DNA-bd_sf"/>
</dbReference>
<sequence length="295" mass="32945">MRTTDLSELAAFDAVARHRSFRKAAEERGVTASAISHAVSNLEARVGIRLLNRTTRSVSLTDAGAMLLAQLSPAFGDIGLALDALNQYRDTPFGKVRINAPNSIAPFVLGPVIGKLIERNPKLELEIVATDRLIDIVEEGFDAGIRLGESLREGMTAVRIKPRMSLVVVGSPAYFARHPFPRMPADLKSHVCIQNMYPNTARYPWFFSREGHEVEFEPTGPLALHDHELMIEAALADVALAYVWEDRARPYVEAGRLIRCLDEWIVPEDWLYLYYPARRHMSAGLRAVIEALRVS</sequence>
<evidence type="ECO:0000259" key="5">
    <source>
        <dbReference type="PROSITE" id="PS50931"/>
    </source>
</evidence>
<dbReference type="PANTHER" id="PTHR30537">
    <property type="entry name" value="HTH-TYPE TRANSCRIPTIONAL REGULATOR"/>
    <property type="match status" value="1"/>
</dbReference>
<dbReference type="Gene3D" id="3.40.190.290">
    <property type="match status" value="1"/>
</dbReference>
<dbReference type="SUPFAM" id="SSF46785">
    <property type="entry name" value="Winged helix' DNA-binding domain"/>
    <property type="match status" value="1"/>
</dbReference>
<dbReference type="SUPFAM" id="SSF53850">
    <property type="entry name" value="Periplasmic binding protein-like II"/>
    <property type="match status" value="1"/>
</dbReference>
<dbReference type="InterPro" id="IPR036390">
    <property type="entry name" value="WH_DNA-bd_sf"/>
</dbReference>
<keyword evidence="3" id="KW-0238">DNA-binding</keyword>
<evidence type="ECO:0000256" key="3">
    <source>
        <dbReference type="ARBA" id="ARBA00023125"/>
    </source>
</evidence>
<protein>
    <submittedName>
        <fullName evidence="6">LysR family transcriptional regulator</fullName>
    </submittedName>
</protein>
<evidence type="ECO:0000256" key="4">
    <source>
        <dbReference type="ARBA" id="ARBA00023163"/>
    </source>
</evidence>
<dbReference type="PANTHER" id="PTHR30537:SF1">
    <property type="entry name" value="HTH-TYPE TRANSCRIPTIONAL REGULATOR PGRR"/>
    <property type="match status" value="1"/>
</dbReference>
<dbReference type="Pfam" id="PF00126">
    <property type="entry name" value="HTH_1"/>
    <property type="match status" value="1"/>
</dbReference>
<dbReference type="FunFam" id="1.10.10.10:FF:000001">
    <property type="entry name" value="LysR family transcriptional regulator"/>
    <property type="match status" value="1"/>
</dbReference>
<accession>A0A2K8MIQ1</accession>
<keyword evidence="2" id="KW-0805">Transcription regulation</keyword>
<dbReference type="GO" id="GO:0003700">
    <property type="term" value="F:DNA-binding transcription factor activity"/>
    <property type="evidence" value="ECO:0007669"/>
    <property type="project" value="InterPro"/>
</dbReference>
<dbReference type="Proteomes" id="UP000229081">
    <property type="component" value="Chromosome"/>
</dbReference>
<evidence type="ECO:0000256" key="1">
    <source>
        <dbReference type="ARBA" id="ARBA00009437"/>
    </source>
</evidence>
<dbReference type="Gene3D" id="1.10.10.10">
    <property type="entry name" value="Winged helix-like DNA-binding domain superfamily/Winged helix DNA-binding domain"/>
    <property type="match status" value="1"/>
</dbReference>
<keyword evidence="7" id="KW-1185">Reference proteome</keyword>
<gene>
    <name evidence="6" type="ORF">CVN68_02905</name>
</gene>
<evidence type="ECO:0000256" key="2">
    <source>
        <dbReference type="ARBA" id="ARBA00023015"/>
    </source>
</evidence>
<dbReference type="InterPro" id="IPR000847">
    <property type="entry name" value="LysR_HTH_N"/>
</dbReference>
<comment type="similarity">
    <text evidence="1">Belongs to the LysR transcriptional regulatory family.</text>
</comment>
<feature type="domain" description="HTH lysR-type" evidence="5">
    <location>
        <begin position="4"/>
        <end position="61"/>
    </location>
</feature>
<reference evidence="6 7" key="1">
    <citation type="submission" date="2017-11" db="EMBL/GenBank/DDBJ databases">
        <title>Complete genome sequence of Sphingomonas sp. Strain Cra20, a psychrotolerant potential plant growth promoting rhizobacteria.</title>
        <authorList>
            <person name="Luo Y."/>
        </authorList>
    </citation>
    <scope>NUCLEOTIDE SEQUENCE [LARGE SCALE GENOMIC DNA]</scope>
    <source>
        <strain evidence="6 7">Cra20</strain>
    </source>
</reference>
<dbReference type="AlphaFoldDB" id="A0A2K8MIQ1"/>
<dbReference type="GO" id="GO:0043565">
    <property type="term" value="F:sequence-specific DNA binding"/>
    <property type="evidence" value="ECO:0007669"/>
    <property type="project" value="TreeGrafter"/>
</dbReference>
<dbReference type="InterPro" id="IPR005119">
    <property type="entry name" value="LysR_subst-bd"/>
</dbReference>
<organism evidence="6 7">
    <name type="scientific">Sphingomonas psychrotolerans</name>
    <dbReference type="NCBI Taxonomy" id="1327635"/>
    <lineage>
        <taxon>Bacteria</taxon>
        <taxon>Pseudomonadati</taxon>
        <taxon>Pseudomonadota</taxon>
        <taxon>Alphaproteobacteria</taxon>
        <taxon>Sphingomonadales</taxon>
        <taxon>Sphingomonadaceae</taxon>
        <taxon>Sphingomonas</taxon>
    </lineage>
</organism>
<dbReference type="EMBL" id="CP024923">
    <property type="protein sequence ID" value="ATY31061.1"/>
    <property type="molecule type" value="Genomic_DNA"/>
</dbReference>
<evidence type="ECO:0000313" key="7">
    <source>
        <dbReference type="Proteomes" id="UP000229081"/>
    </source>
</evidence>
<dbReference type="OrthoDB" id="9813056at2"/>
<dbReference type="InterPro" id="IPR058163">
    <property type="entry name" value="LysR-type_TF_proteobact-type"/>
</dbReference>
<name>A0A2K8MIQ1_9SPHN</name>
<dbReference type="KEGG" id="sphc:CVN68_02905"/>
<dbReference type="GO" id="GO:0006351">
    <property type="term" value="P:DNA-templated transcription"/>
    <property type="evidence" value="ECO:0007669"/>
    <property type="project" value="TreeGrafter"/>
</dbReference>
<dbReference type="PROSITE" id="PS50931">
    <property type="entry name" value="HTH_LYSR"/>
    <property type="match status" value="1"/>
</dbReference>
<keyword evidence="4" id="KW-0804">Transcription</keyword>
<evidence type="ECO:0000313" key="6">
    <source>
        <dbReference type="EMBL" id="ATY31061.1"/>
    </source>
</evidence>
<dbReference type="Pfam" id="PF03466">
    <property type="entry name" value="LysR_substrate"/>
    <property type="match status" value="1"/>
</dbReference>
<proteinExistence type="inferred from homology"/>